<dbReference type="EMBL" id="CP012109">
    <property type="protein sequence ID" value="AKQ68184.1"/>
    <property type="molecule type" value="Genomic_DNA"/>
</dbReference>
<dbReference type="KEGG" id="mym:A176_005096"/>
<proteinExistence type="predicted"/>
<protein>
    <submittedName>
        <fullName evidence="1">Uncharacterized protein</fullName>
    </submittedName>
</protein>
<organism evidence="1 2">
    <name type="scientific">Pseudomyxococcus hansupus</name>
    <dbReference type="NCBI Taxonomy" id="1297742"/>
    <lineage>
        <taxon>Bacteria</taxon>
        <taxon>Pseudomonadati</taxon>
        <taxon>Myxococcota</taxon>
        <taxon>Myxococcia</taxon>
        <taxon>Myxococcales</taxon>
        <taxon>Cystobacterineae</taxon>
        <taxon>Myxococcaceae</taxon>
        <taxon>Pseudomyxococcus</taxon>
    </lineage>
</organism>
<dbReference type="STRING" id="1297742.A176_005096"/>
<keyword evidence="2" id="KW-1185">Reference proteome</keyword>
<reference evidence="1 2" key="1">
    <citation type="journal article" date="2016" name="PLoS ONE">
        <title>Complete Genome Sequence and Comparative Genomics of a Novel Myxobacterium Myxococcus hansupus.</title>
        <authorList>
            <person name="Sharma G."/>
            <person name="Narwani T."/>
            <person name="Subramanian S."/>
        </authorList>
    </citation>
    <scope>NUCLEOTIDE SEQUENCE [LARGE SCALE GENOMIC DNA]</scope>
    <source>
        <strain evidence="2">mixupus</strain>
    </source>
</reference>
<sequence length="146" mass="16105">MAIHEVTTEDVLQRCARCGSGNRLSIDSLEVGVARREDVDDSLVQLPPCPTCRSTEVLIRAAVGEPEHPAPGSFGHLHRLLVGHVHAELVQRERLHRGIKPKGGSASKVVVVRPLSQETRERWFPQGLRILVPPDEQPHAPEESSQ</sequence>
<evidence type="ECO:0000313" key="2">
    <source>
        <dbReference type="Proteomes" id="UP000009026"/>
    </source>
</evidence>
<dbReference type="Proteomes" id="UP000009026">
    <property type="component" value="Chromosome"/>
</dbReference>
<evidence type="ECO:0000313" key="1">
    <source>
        <dbReference type="EMBL" id="AKQ68184.1"/>
    </source>
</evidence>
<dbReference type="eggNOG" id="COG3023">
    <property type="taxonomic scope" value="Bacteria"/>
</dbReference>
<dbReference type="OrthoDB" id="5513069at2"/>
<dbReference type="RefSeq" id="WP_002637943.1">
    <property type="nucleotide sequence ID" value="NZ_CP012109.1"/>
</dbReference>
<name>A0A0H4WZF3_9BACT</name>
<accession>A0A0H4WZF3</accession>
<gene>
    <name evidence="1" type="ORF">A176_005096</name>
</gene>
<dbReference type="AlphaFoldDB" id="A0A0H4WZF3"/>
<dbReference type="PATRIC" id="fig|1297742.4.peg.5146"/>